<dbReference type="Pfam" id="PF00067">
    <property type="entry name" value="p450"/>
    <property type="match status" value="1"/>
</dbReference>
<gene>
    <name evidence="11" type="ORF">HRR80_007970</name>
</gene>
<evidence type="ECO:0000256" key="5">
    <source>
        <dbReference type="ARBA" id="ARBA00023002"/>
    </source>
</evidence>
<dbReference type="InterPro" id="IPR050121">
    <property type="entry name" value="Cytochrome_P450_monoxygenase"/>
</dbReference>
<keyword evidence="10" id="KW-1133">Transmembrane helix</keyword>
<dbReference type="GO" id="GO:0020037">
    <property type="term" value="F:heme binding"/>
    <property type="evidence" value="ECO:0007669"/>
    <property type="project" value="InterPro"/>
</dbReference>
<dbReference type="AlphaFoldDB" id="A0AAN6EMG5"/>
<keyword evidence="7 9" id="KW-0503">Monooxygenase</keyword>
<dbReference type="GO" id="GO:0005506">
    <property type="term" value="F:iron ion binding"/>
    <property type="evidence" value="ECO:0007669"/>
    <property type="project" value="InterPro"/>
</dbReference>
<evidence type="ECO:0000256" key="7">
    <source>
        <dbReference type="ARBA" id="ARBA00023033"/>
    </source>
</evidence>
<dbReference type="InterPro" id="IPR036396">
    <property type="entry name" value="Cyt_P450_sf"/>
</dbReference>
<keyword evidence="10" id="KW-0812">Transmembrane</keyword>
<comment type="similarity">
    <text evidence="2 9">Belongs to the cytochrome P450 family.</text>
</comment>
<evidence type="ECO:0000256" key="10">
    <source>
        <dbReference type="SAM" id="Phobius"/>
    </source>
</evidence>
<sequence>MDMATTDLLIRLGIAILVILLVHVVCVAIYRLYLSPIAHFPGPKLAALTTGYEFYYNVVQEGRFSFHVRELHRKYGPIIRISPTELHIMDPEFFETLYARSPNLDKYDYFARRFGHASDTFSTSDHTLHRSRRKALGLMFSVKRIDEFEPTVKELIEKLCSVIATYTETDKILSLSRAWMALTTDIITEYAFARSYGHLDSPGFEESLHDAMMTVDITGNFALHFPIIFPILERLPVWTVRKFKPVLLPVLGLRYDLAEQVKQIREGTNAAYKEKGHATIFHELLNSNLPPAEKTDARLGDEAQLVIAAGLLTTYWALTVASYYIINDPHIHEALRRELEEDAKNAAQESRQHSSESTYKQYFAQLTWHRLQTLPYLSGCVYEAVRLSTGVPGRNPRISQDKDLQYGPWTIPKGTPVSMYSMHVLMDETVFPNPHKFDPNRWIDNPGLERYFVAFGKGSRSCLGINLAQAEIYLALAAVFGRFTFQLHNTDVSDVQTAHTYLLPYPKWDSKGVRVKVVEDRTQQPINQ</sequence>
<accession>A0AAN6EMG5</accession>
<feature type="transmembrane region" description="Helical" evidence="10">
    <location>
        <begin position="12"/>
        <end position="34"/>
    </location>
</feature>
<dbReference type="PRINTS" id="PR00463">
    <property type="entry name" value="EP450I"/>
</dbReference>
<keyword evidence="10" id="KW-0472">Membrane</keyword>
<evidence type="ECO:0000256" key="9">
    <source>
        <dbReference type="RuleBase" id="RU000461"/>
    </source>
</evidence>
<protein>
    <recommendedName>
        <fullName evidence="13">Cytochrome P450</fullName>
    </recommendedName>
</protein>
<dbReference type="CDD" id="cd11062">
    <property type="entry name" value="CYP58-like"/>
    <property type="match status" value="1"/>
</dbReference>
<evidence type="ECO:0008006" key="13">
    <source>
        <dbReference type="Google" id="ProtNLM"/>
    </source>
</evidence>
<dbReference type="PANTHER" id="PTHR24305:SF157">
    <property type="entry name" value="N-ACETYLTRYPTOPHAN 6-HYDROXYLASE IVOC-RELATED"/>
    <property type="match status" value="1"/>
</dbReference>
<dbReference type="PROSITE" id="PS00086">
    <property type="entry name" value="CYTOCHROME_P450"/>
    <property type="match status" value="1"/>
</dbReference>
<dbReference type="InterPro" id="IPR001128">
    <property type="entry name" value="Cyt_P450"/>
</dbReference>
<feature type="binding site" description="axial binding residue" evidence="8">
    <location>
        <position position="462"/>
    </location>
    <ligand>
        <name>heme</name>
        <dbReference type="ChEBI" id="CHEBI:30413"/>
    </ligand>
    <ligandPart>
        <name>Fe</name>
        <dbReference type="ChEBI" id="CHEBI:18248"/>
    </ligandPart>
</feature>
<keyword evidence="3 8" id="KW-0349">Heme</keyword>
<evidence type="ECO:0000313" key="12">
    <source>
        <dbReference type="Proteomes" id="UP001161757"/>
    </source>
</evidence>
<evidence type="ECO:0000256" key="4">
    <source>
        <dbReference type="ARBA" id="ARBA00022723"/>
    </source>
</evidence>
<dbReference type="Proteomes" id="UP001161757">
    <property type="component" value="Unassembled WGS sequence"/>
</dbReference>
<proteinExistence type="inferred from homology"/>
<evidence type="ECO:0000256" key="6">
    <source>
        <dbReference type="ARBA" id="ARBA00023004"/>
    </source>
</evidence>
<dbReference type="SUPFAM" id="SSF48264">
    <property type="entry name" value="Cytochrome P450"/>
    <property type="match status" value="1"/>
</dbReference>
<dbReference type="GO" id="GO:0016705">
    <property type="term" value="F:oxidoreductase activity, acting on paired donors, with incorporation or reduction of molecular oxygen"/>
    <property type="evidence" value="ECO:0007669"/>
    <property type="project" value="InterPro"/>
</dbReference>
<dbReference type="GO" id="GO:0004497">
    <property type="term" value="F:monooxygenase activity"/>
    <property type="evidence" value="ECO:0007669"/>
    <property type="project" value="UniProtKB-KW"/>
</dbReference>
<dbReference type="PANTHER" id="PTHR24305">
    <property type="entry name" value="CYTOCHROME P450"/>
    <property type="match status" value="1"/>
</dbReference>
<keyword evidence="4 8" id="KW-0479">Metal-binding</keyword>
<evidence type="ECO:0000313" key="11">
    <source>
        <dbReference type="EMBL" id="KAJ8987888.1"/>
    </source>
</evidence>
<evidence type="ECO:0000256" key="3">
    <source>
        <dbReference type="ARBA" id="ARBA00022617"/>
    </source>
</evidence>
<evidence type="ECO:0000256" key="2">
    <source>
        <dbReference type="ARBA" id="ARBA00010617"/>
    </source>
</evidence>
<evidence type="ECO:0000256" key="1">
    <source>
        <dbReference type="ARBA" id="ARBA00001971"/>
    </source>
</evidence>
<dbReference type="InterPro" id="IPR002401">
    <property type="entry name" value="Cyt_P450_E_grp-I"/>
</dbReference>
<reference evidence="11" key="1">
    <citation type="submission" date="2023-01" db="EMBL/GenBank/DDBJ databases">
        <title>Exophiala dermititidis isolated from Cystic Fibrosis Patient.</title>
        <authorList>
            <person name="Kurbessoian T."/>
            <person name="Crocker A."/>
            <person name="Murante D."/>
            <person name="Hogan D.A."/>
            <person name="Stajich J.E."/>
        </authorList>
    </citation>
    <scope>NUCLEOTIDE SEQUENCE</scope>
    <source>
        <strain evidence="11">Ex8</strain>
    </source>
</reference>
<dbReference type="Gene3D" id="1.10.630.10">
    <property type="entry name" value="Cytochrome P450"/>
    <property type="match status" value="1"/>
</dbReference>
<dbReference type="InterPro" id="IPR017972">
    <property type="entry name" value="Cyt_P450_CS"/>
</dbReference>
<dbReference type="EMBL" id="JAJGCB010000021">
    <property type="protein sequence ID" value="KAJ8987888.1"/>
    <property type="molecule type" value="Genomic_DNA"/>
</dbReference>
<comment type="caution">
    <text evidence="11">The sequence shown here is derived from an EMBL/GenBank/DDBJ whole genome shotgun (WGS) entry which is preliminary data.</text>
</comment>
<keyword evidence="5 9" id="KW-0560">Oxidoreductase</keyword>
<organism evidence="11 12">
    <name type="scientific">Exophiala dermatitidis</name>
    <name type="common">Black yeast-like fungus</name>
    <name type="synonym">Wangiella dermatitidis</name>
    <dbReference type="NCBI Taxonomy" id="5970"/>
    <lineage>
        <taxon>Eukaryota</taxon>
        <taxon>Fungi</taxon>
        <taxon>Dikarya</taxon>
        <taxon>Ascomycota</taxon>
        <taxon>Pezizomycotina</taxon>
        <taxon>Eurotiomycetes</taxon>
        <taxon>Chaetothyriomycetidae</taxon>
        <taxon>Chaetothyriales</taxon>
        <taxon>Herpotrichiellaceae</taxon>
        <taxon>Exophiala</taxon>
    </lineage>
</organism>
<evidence type="ECO:0000256" key="8">
    <source>
        <dbReference type="PIRSR" id="PIRSR602401-1"/>
    </source>
</evidence>
<name>A0AAN6EMG5_EXODE</name>
<comment type="cofactor">
    <cofactor evidence="1 8">
        <name>heme</name>
        <dbReference type="ChEBI" id="CHEBI:30413"/>
    </cofactor>
</comment>
<keyword evidence="6 8" id="KW-0408">Iron</keyword>